<dbReference type="RefSeq" id="WP_176164290.1">
    <property type="nucleotide sequence ID" value="NZ_CP054929.1"/>
</dbReference>
<reference evidence="2 3" key="1">
    <citation type="submission" date="2020-06" db="EMBL/GenBank/DDBJ databases">
        <title>Genome mining for natural products.</title>
        <authorList>
            <person name="Zhang B."/>
            <person name="Shi J."/>
            <person name="Ge H."/>
        </authorList>
    </citation>
    <scope>NUCLEOTIDE SEQUENCE [LARGE SCALE GENOMIC DNA]</scope>
    <source>
        <strain evidence="2 3">NA00687</strain>
    </source>
</reference>
<keyword evidence="3" id="KW-1185">Reference proteome</keyword>
<feature type="compositionally biased region" description="Basic and acidic residues" evidence="1">
    <location>
        <begin position="36"/>
        <end position="45"/>
    </location>
</feature>
<sequence>MFHYELHQLRQRDLVHEASTDRRAREATGRFVARRSAGDEAEGRVRPPRGRRAVPPRRATA</sequence>
<feature type="compositionally biased region" description="Basic and acidic residues" evidence="1">
    <location>
        <begin position="17"/>
        <end position="28"/>
    </location>
</feature>
<accession>A0A7H8NDM3</accession>
<protein>
    <submittedName>
        <fullName evidence="2">Uncharacterized protein</fullName>
    </submittedName>
</protein>
<evidence type="ECO:0000256" key="1">
    <source>
        <dbReference type="SAM" id="MobiDB-lite"/>
    </source>
</evidence>
<dbReference type="Proteomes" id="UP000509303">
    <property type="component" value="Chromosome"/>
</dbReference>
<dbReference type="AlphaFoldDB" id="A0A7H8NDM3"/>
<organism evidence="2 3">
    <name type="scientific">Streptomyces buecherae</name>
    <dbReference type="NCBI Taxonomy" id="2763006"/>
    <lineage>
        <taxon>Bacteria</taxon>
        <taxon>Bacillati</taxon>
        <taxon>Actinomycetota</taxon>
        <taxon>Actinomycetes</taxon>
        <taxon>Kitasatosporales</taxon>
        <taxon>Streptomycetaceae</taxon>
        <taxon>Streptomyces</taxon>
    </lineage>
</organism>
<dbReference type="EMBL" id="CP054929">
    <property type="protein sequence ID" value="QKW52577.1"/>
    <property type="molecule type" value="Genomic_DNA"/>
</dbReference>
<feature type="region of interest" description="Disordered" evidence="1">
    <location>
        <begin position="17"/>
        <end position="61"/>
    </location>
</feature>
<gene>
    <name evidence="2" type="ORF">HUT08_26975</name>
</gene>
<feature type="compositionally biased region" description="Basic residues" evidence="1">
    <location>
        <begin position="46"/>
        <end position="61"/>
    </location>
</feature>
<evidence type="ECO:0000313" key="2">
    <source>
        <dbReference type="EMBL" id="QKW52577.1"/>
    </source>
</evidence>
<proteinExistence type="predicted"/>
<evidence type="ECO:0000313" key="3">
    <source>
        <dbReference type="Proteomes" id="UP000509303"/>
    </source>
</evidence>
<name>A0A7H8NDM3_9ACTN</name>